<feature type="domain" description="AprE-like long alpha-helical hairpin" evidence="6">
    <location>
        <begin position="165"/>
        <end position="344"/>
    </location>
</feature>
<evidence type="ECO:0000313" key="8">
    <source>
        <dbReference type="Proteomes" id="UP000266305"/>
    </source>
</evidence>
<feature type="domain" description="Polysaccharide export protein N-terminal" evidence="4">
    <location>
        <begin position="23"/>
        <end position="108"/>
    </location>
</feature>
<organism evidence="7 8">
    <name type="scientific">Cereibacter sphaeroides</name>
    <name type="common">Rhodobacter sphaeroides</name>
    <dbReference type="NCBI Taxonomy" id="1063"/>
    <lineage>
        <taxon>Bacteria</taxon>
        <taxon>Pseudomonadati</taxon>
        <taxon>Pseudomonadota</taxon>
        <taxon>Alphaproteobacteria</taxon>
        <taxon>Rhodobacterales</taxon>
        <taxon>Paracoccaceae</taxon>
        <taxon>Cereibacter</taxon>
    </lineage>
</organism>
<dbReference type="InterPro" id="IPR049712">
    <property type="entry name" value="Poly_export"/>
</dbReference>
<dbReference type="Pfam" id="PF02563">
    <property type="entry name" value="Poly_export"/>
    <property type="match status" value="1"/>
</dbReference>
<evidence type="ECO:0000256" key="3">
    <source>
        <dbReference type="SAM" id="SignalP"/>
    </source>
</evidence>
<dbReference type="PANTHER" id="PTHR33619:SF3">
    <property type="entry name" value="POLYSACCHARIDE EXPORT PROTEIN GFCE-RELATED"/>
    <property type="match status" value="1"/>
</dbReference>
<protein>
    <submittedName>
        <fullName evidence="7">Glycosyl transferase</fullName>
    </submittedName>
</protein>
<feature type="domain" description="Soluble ligand binding" evidence="5">
    <location>
        <begin position="116"/>
        <end position="147"/>
    </location>
</feature>
<sequence>MAALRRHLLPLFVVALLPGVALADSYTISESDLLRLRVLEWQPVDGTMREWEAMTGEYRVNADGTISVPFLGPVEAAGHTPAQLGTLIADGLMERLALPDMPDATIEIAEYRPIIVAGHVREPGEVVFRPGLTARQAIAMAGGPSDEIRSTPALVRDLISEEGALRILLDSREGMMARRARLLAERDNQTELGPVPELDTARGRALLAEEKSFMDLRRDQVDRNLAAIDAQSELLKAEIEALQAKTGQLETQRTLAEKETANAKNLSERGLVASGRLFETQRTLSTVESQLLDTSTAILRARQGITTAERDRIALIDGRSSEIAAQLQEVEAQILEMDRKIDTQRSLSVSLLSQAGGKDVAADPSTIAAMSDVVVMRFAGNEMRQIPDAMDVRLEPGDMVQMTLRAPSTN</sequence>
<dbReference type="InterPro" id="IPR003715">
    <property type="entry name" value="Poly_export_N"/>
</dbReference>
<dbReference type="EMBL" id="QWGP01000002">
    <property type="protein sequence ID" value="RHZ98132.1"/>
    <property type="molecule type" value="Genomic_DNA"/>
</dbReference>
<evidence type="ECO:0000313" key="7">
    <source>
        <dbReference type="EMBL" id="RHZ98132.1"/>
    </source>
</evidence>
<dbReference type="RefSeq" id="WP_009564418.1">
    <property type="nucleotide sequence ID" value="NZ_BJXO01000003.1"/>
</dbReference>
<name>A0AAX1UQM3_CERSP</name>
<dbReference type="GO" id="GO:0016740">
    <property type="term" value="F:transferase activity"/>
    <property type="evidence" value="ECO:0007669"/>
    <property type="project" value="UniProtKB-KW"/>
</dbReference>
<feature type="signal peptide" evidence="3">
    <location>
        <begin position="1"/>
        <end position="23"/>
    </location>
</feature>
<proteinExistence type="predicted"/>
<dbReference type="Pfam" id="PF10531">
    <property type="entry name" value="SLBB"/>
    <property type="match status" value="1"/>
</dbReference>
<accession>A0AAX1UQM3</accession>
<evidence type="ECO:0000256" key="2">
    <source>
        <dbReference type="SAM" id="Coils"/>
    </source>
</evidence>
<feature type="chain" id="PRO_5043959735" evidence="3">
    <location>
        <begin position="24"/>
        <end position="410"/>
    </location>
</feature>
<reference evidence="7 8" key="1">
    <citation type="submission" date="2018-08" db="EMBL/GenBank/DDBJ databases">
        <title>Draft genome sequence of Rhodobacter sphaeroides FY.</title>
        <authorList>
            <person name="Rayyan A."/>
            <person name="Meyer T.E."/>
            <person name="Kyndt J.A."/>
        </authorList>
    </citation>
    <scope>NUCLEOTIDE SEQUENCE [LARGE SCALE GENOMIC DNA]</scope>
    <source>
        <strain evidence="7 8">FY</strain>
    </source>
</reference>
<dbReference type="InterPro" id="IPR058781">
    <property type="entry name" value="HH_AprE-like"/>
</dbReference>
<evidence type="ECO:0000259" key="4">
    <source>
        <dbReference type="Pfam" id="PF02563"/>
    </source>
</evidence>
<dbReference type="InterPro" id="IPR019554">
    <property type="entry name" value="Soluble_ligand-bd"/>
</dbReference>
<evidence type="ECO:0000259" key="5">
    <source>
        <dbReference type="Pfam" id="PF10531"/>
    </source>
</evidence>
<dbReference type="Gene3D" id="3.30.1950.10">
    <property type="entry name" value="wza like domain"/>
    <property type="match status" value="1"/>
</dbReference>
<evidence type="ECO:0000259" key="6">
    <source>
        <dbReference type="Pfam" id="PF25994"/>
    </source>
</evidence>
<gene>
    <name evidence="7" type="ORF">D1114_02645</name>
</gene>
<evidence type="ECO:0000256" key="1">
    <source>
        <dbReference type="ARBA" id="ARBA00022729"/>
    </source>
</evidence>
<dbReference type="GO" id="GO:0015159">
    <property type="term" value="F:polysaccharide transmembrane transporter activity"/>
    <property type="evidence" value="ECO:0007669"/>
    <property type="project" value="InterPro"/>
</dbReference>
<dbReference type="Pfam" id="PF25994">
    <property type="entry name" value="HH_AprE"/>
    <property type="match status" value="1"/>
</dbReference>
<dbReference type="AlphaFoldDB" id="A0AAX1UQM3"/>
<feature type="coiled-coil region" evidence="2">
    <location>
        <begin position="225"/>
        <end position="269"/>
    </location>
</feature>
<dbReference type="PANTHER" id="PTHR33619">
    <property type="entry name" value="POLYSACCHARIDE EXPORT PROTEIN GFCE-RELATED"/>
    <property type="match status" value="1"/>
</dbReference>
<dbReference type="Proteomes" id="UP000266305">
    <property type="component" value="Unassembled WGS sequence"/>
</dbReference>
<keyword evidence="1 3" id="KW-0732">Signal</keyword>
<comment type="caution">
    <text evidence="7">The sequence shown here is derived from an EMBL/GenBank/DDBJ whole genome shotgun (WGS) entry which is preliminary data.</text>
</comment>
<keyword evidence="2" id="KW-0175">Coiled coil</keyword>
<dbReference type="GeneID" id="3720182"/>
<keyword evidence="7" id="KW-0808">Transferase</keyword>